<dbReference type="GO" id="GO:0071949">
    <property type="term" value="F:FAD binding"/>
    <property type="evidence" value="ECO:0007669"/>
    <property type="project" value="InterPro"/>
</dbReference>
<organism evidence="8 9">
    <name type="scientific">Clonostachys byssicola</name>
    <dbReference type="NCBI Taxonomy" id="160290"/>
    <lineage>
        <taxon>Eukaryota</taxon>
        <taxon>Fungi</taxon>
        <taxon>Dikarya</taxon>
        <taxon>Ascomycota</taxon>
        <taxon>Pezizomycotina</taxon>
        <taxon>Sordariomycetes</taxon>
        <taxon>Hypocreomycetidae</taxon>
        <taxon>Hypocreales</taxon>
        <taxon>Bionectriaceae</taxon>
        <taxon>Clonostachys</taxon>
    </lineage>
</organism>
<dbReference type="Proteomes" id="UP000754883">
    <property type="component" value="Unassembled WGS sequence"/>
</dbReference>
<feature type="domain" description="FAD dependent oxidoreductase" evidence="7">
    <location>
        <begin position="5"/>
        <end position="372"/>
    </location>
</feature>
<dbReference type="PANTHER" id="PTHR11530">
    <property type="entry name" value="D-AMINO ACID OXIDASE"/>
    <property type="match status" value="1"/>
</dbReference>
<feature type="binding site" evidence="6">
    <location>
        <position position="356"/>
    </location>
    <ligand>
        <name>D-dopa</name>
        <dbReference type="ChEBI" id="CHEBI:149689"/>
    </ligand>
</feature>
<keyword evidence="9" id="KW-1185">Reference proteome</keyword>
<comment type="caution">
    <text evidence="8">The sequence shown here is derived from an EMBL/GenBank/DDBJ whole genome shotgun (WGS) entry which is preliminary data.</text>
</comment>
<dbReference type="Gene3D" id="3.30.9.10">
    <property type="entry name" value="D-Amino Acid Oxidase, subunit A, domain 2"/>
    <property type="match status" value="1"/>
</dbReference>
<dbReference type="SUPFAM" id="SSF54373">
    <property type="entry name" value="FAD-linked reductases, C-terminal domain"/>
    <property type="match status" value="1"/>
</dbReference>
<evidence type="ECO:0000256" key="6">
    <source>
        <dbReference type="PIRSR" id="PIRSR000189-1"/>
    </source>
</evidence>
<comment type="similarity">
    <text evidence="2">Belongs to the DAMOX/DASOX family.</text>
</comment>
<dbReference type="AlphaFoldDB" id="A0A9N9U7V1"/>
<dbReference type="InterPro" id="IPR006181">
    <property type="entry name" value="D-amino_acid_oxidase_CS"/>
</dbReference>
<gene>
    <name evidence="8" type="ORF">CBYS24578_00008058</name>
</gene>
<keyword evidence="3" id="KW-0285">Flavoprotein</keyword>
<dbReference type="OrthoDB" id="409956at2759"/>
<dbReference type="InterPro" id="IPR006076">
    <property type="entry name" value="FAD-dep_OxRdtase"/>
</dbReference>
<dbReference type="GO" id="GO:0019478">
    <property type="term" value="P:D-amino acid catabolic process"/>
    <property type="evidence" value="ECO:0007669"/>
    <property type="project" value="TreeGrafter"/>
</dbReference>
<feature type="binding site" evidence="6">
    <location>
        <position position="219"/>
    </location>
    <ligand>
        <name>FAD</name>
        <dbReference type="ChEBI" id="CHEBI:57692"/>
    </ligand>
</feature>
<accession>A0A9N9U7V1</accession>
<dbReference type="PANTHER" id="PTHR11530:SF16">
    <property type="entry name" value="D-AMINO ACID OXIDASE (AFU_ORTHOLOGUE AFUA_5G11290)"/>
    <property type="match status" value="1"/>
</dbReference>
<dbReference type="GO" id="GO:0005737">
    <property type="term" value="C:cytoplasm"/>
    <property type="evidence" value="ECO:0007669"/>
    <property type="project" value="TreeGrafter"/>
</dbReference>
<name>A0A9N9U7V1_9HYPO</name>
<dbReference type="PIRSF" id="PIRSF000189">
    <property type="entry name" value="D-aa_oxidase"/>
    <property type="match status" value="1"/>
</dbReference>
<sequence length="383" mass="42104">MPTHIVVVGAGVSGLTSALLLSRSKSNIITVIAKDMPGDYNAEYASPWAGANVLPMASEKNSLFERRTFPELQRLAREVPEAGIHFQGTFLLQKHFSRRKNMIFDSQSPTDVCIYRRQSEIDKIKAGTFRSDGLFLPNPWYQSMVDNFRELNIGELPKGAVSGCTFTSVQINPMIYLPWLIGQCKSNGVVIKRGVIDHIMEAAALSHSGAKADIIVNSTGLRSCKLGGVMDQNVIPARGQVVVLRNEINHMMSISGTDDGNSELCYMMTRADGGGTIVGGSYEPGNWNPEPDPNQSVRIMSRIVELVPELSKGNGVRGLDIARHAVGFRPFRHGGVRIEKEKIDGVWVVHHYGHGGWGYQASYGTAERVVELVNEIRGHHPKL</sequence>
<evidence type="ECO:0000256" key="2">
    <source>
        <dbReference type="ARBA" id="ARBA00006730"/>
    </source>
</evidence>
<keyword evidence="4 6" id="KW-0274">FAD</keyword>
<reference evidence="8 9" key="2">
    <citation type="submission" date="2021-10" db="EMBL/GenBank/DDBJ databases">
        <authorList>
            <person name="Piombo E."/>
        </authorList>
    </citation>
    <scope>NUCLEOTIDE SEQUENCE [LARGE SCALE GENOMIC DNA]</scope>
</reference>
<dbReference type="EMBL" id="CABFNO020001323">
    <property type="protein sequence ID" value="CAG9981050.1"/>
    <property type="molecule type" value="Genomic_DNA"/>
</dbReference>
<evidence type="ECO:0000259" key="7">
    <source>
        <dbReference type="Pfam" id="PF01266"/>
    </source>
</evidence>
<evidence type="ECO:0000256" key="4">
    <source>
        <dbReference type="ARBA" id="ARBA00022827"/>
    </source>
</evidence>
<keyword evidence="5" id="KW-0560">Oxidoreductase</keyword>
<dbReference type="GO" id="GO:0003884">
    <property type="term" value="F:D-amino-acid oxidase activity"/>
    <property type="evidence" value="ECO:0007669"/>
    <property type="project" value="InterPro"/>
</dbReference>
<dbReference type="SUPFAM" id="SSF51971">
    <property type="entry name" value="Nucleotide-binding domain"/>
    <property type="match status" value="1"/>
</dbReference>
<feature type="binding site" evidence="6">
    <location>
        <position position="266"/>
    </location>
    <ligand>
        <name>D-dopa</name>
        <dbReference type="ChEBI" id="CHEBI:149689"/>
    </ligand>
</feature>
<proteinExistence type="inferred from homology"/>
<evidence type="ECO:0000256" key="5">
    <source>
        <dbReference type="ARBA" id="ARBA00023002"/>
    </source>
</evidence>
<dbReference type="Gene3D" id="3.40.50.720">
    <property type="entry name" value="NAD(P)-binding Rossmann-like Domain"/>
    <property type="match status" value="1"/>
</dbReference>
<dbReference type="PROSITE" id="PS00677">
    <property type="entry name" value="DAO"/>
    <property type="match status" value="1"/>
</dbReference>
<evidence type="ECO:0000256" key="1">
    <source>
        <dbReference type="ARBA" id="ARBA00001974"/>
    </source>
</evidence>
<comment type="cofactor">
    <cofactor evidence="1 6">
        <name>FAD</name>
        <dbReference type="ChEBI" id="CHEBI:57692"/>
    </cofactor>
</comment>
<protein>
    <recommendedName>
        <fullName evidence="7">FAD dependent oxidoreductase domain-containing protein</fullName>
    </recommendedName>
</protein>
<evidence type="ECO:0000313" key="8">
    <source>
        <dbReference type="EMBL" id="CAG9981050.1"/>
    </source>
</evidence>
<dbReference type="Pfam" id="PF01266">
    <property type="entry name" value="DAO"/>
    <property type="match status" value="1"/>
</dbReference>
<reference evidence="9" key="1">
    <citation type="submission" date="2019-06" db="EMBL/GenBank/DDBJ databases">
        <authorList>
            <person name="Broberg M."/>
        </authorList>
    </citation>
    <scope>NUCLEOTIDE SEQUENCE [LARGE SCALE GENOMIC DNA]</scope>
</reference>
<dbReference type="InterPro" id="IPR023209">
    <property type="entry name" value="DAO"/>
</dbReference>
<feature type="binding site" evidence="6">
    <location>
        <position position="329"/>
    </location>
    <ligand>
        <name>D-dopa</name>
        <dbReference type="ChEBI" id="CHEBI:149689"/>
    </ligand>
</feature>
<evidence type="ECO:0000313" key="9">
    <source>
        <dbReference type="Proteomes" id="UP000754883"/>
    </source>
</evidence>
<evidence type="ECO:0000256" key="3">
    <source>
        <dbReference type="ARBA" id="ARBA00022630"/>
    </source>
</evidence>